<dbReference type="EC" id="1.2.1.27" evidence="2"/>
<dbReference type="NCBIfam" id="TIGR01722">
    <property type="entry name" value="MMSDH"/>
    <property type="match status" value="1"/>
</dbReference>
<keyword evidence="3" id="KW-0560">Oxidoreductase</keyword>
<evidence type="ECO:0000256" key="7">
    <source>
        <dbReference type="ARBA" id="ARBA00042419"/>
    </source>
</evidence>
<dbReference type="PROSITE" id="PS00070">
    <property type="entry name" value="ALDEHYDE_DEHYDR_CYS"/>
    <property type="match status" value="1"/>
</dbReference>
<dbReference type="GO" id="GO:0005739">
    <property type="term" value="C:mitochondrion"/>
    <property type="evidence" value="ECO:0007669"/>
    <property type="project" value="TreeGrafter"/>
</dbReference>
<dbReference type="PANTHER" id="PTHR43866">
    <property type="entry name" value="MALONATE-SEMIALDEHYDE DEHYDROGENASE"/>
    <property type="match status" value="1"/>
</dbReference>
<dbReference type="Pfam" id="PF00171">
    <property type="entry name" value="Aldedh"/>
    <property type="match status" value="1"/>
</dbReference>
<dbReference type="WBParaSite" id="Pan_g22084.t1">
    <property type="protein sequence ID" value="Pan_g22084.t1"/>
    <property type="gene ID" value="Pan_g22084"/>
</dbReference>
<accession>A0A7E4VKL0</accession>
<evidence type="ECO:0000256" key="1">
    <source>
        <dbReference type="ARBA" id="ARBA00009986"/>
    </source>
</evidence>
<dbReference type="InterPro" id="IPR015590">
    <property type="entry name" value="Aldehyde_DH_dom"/>
</dbReference>
<comment type="function">
    <text evidence="5">Probable malonate and methylmalonate semialdehyde dehydrogenase involved in the catabolism of valine, thymine, and compounds catabolized by way of beta-alanine, including uracil and cytidine.</text>
</comment>
<dbReference type="InterPro" id="IPR010061">
    <property type="entry name" value="MeMal-semiAld_DH"/>
</dbReference>
<evidence type="ECO:0000256" key="5">
    <source>
        <dbReference type="ARBA" id="ARBA00037458"/>
    </source>
</evidence>
<dbReference type="InterPro" id="IPR016163">
    <property type="entry name" value="Ald_DH_C"/>
</dbReference>
<dbReference type="SUPFAM" id="SSF53720">
    <property type="entry name" value="ALDH-like"/>
    <property type="match status" value="1"/>
</dbReference>
<sequence length="523" mass="56380">MLSRLRVISTVSSRQLSVTAALNKPETVKNYIDGQAVESKATDFIELTNPATNEVISLVPKSTQAEMQAAVDSAQNAFRKWKNTSILTRQQCFFKLQALIKRDMKKLAQNITQEQGKTLPDAEGDVSRGLQVVEHAVSAASLQLGEYAPQVSKDMDTYSFRTPLGVTAGITPFNFPAMVPLWMFPLALVTGNTMVLKPSEQDPGATLMLVELAKEAGIPDGCVNVIHGQHEAVNFICDNPAIRAISFVGGDAAGKHIYTRGSKNGKRVQSNMGAKNHGIIMPDASKDSTLNQLTAAAFGAAGQRCMALSTAVFVGESRKWIPELVEKAKKLRVDAGWKAGTDVGPVISQSAKEKILRIIATAEPEGAKVLLDGSNVKVPGFENGNFVGPTVITGVKQNMTCYKEEIFGPVLVILEAETLDEAIDIINTNPYGNGTAIFTNSGITARRFVNVVDAGQIGVNVPIPVPLPMFSFTGNRGSFLGDANFYGKAGLNFYTQWKTVTQLWRAEEASAEAKPQMAFPQLQ</sequence>
<name>A0A7E4VKL0_PANRE</name>
<dbReference type="InterPro" id="IPR016162">
    <property type="entry name" value="Ald_DH_N"/>
</dbReference>
<dbReference type="GO" id="GO:0004491">
    <property type="term" value="F:methylmalonate-semialdehyde dehydrogenase (acylating, NAD) activity"/>
    <property type="evidence" value="ECO:0007669"/>
    <property type="project" value="UniProtKB-EC"/>
</dbReference>
<evidence type="ECO:0000256" key="8">
    <source>
        <dbReference type="ARBA" id="ARBA00047644"/>
    </source>
</evidence>
<reference evidence="11" key="1">
    <citation type="journal article" date="2013" name="Genetics">
        <title>The draft genome and transcriptome of Panagrellus redivivus are shaped by the harsh demands of a free-living lifestyle.</title>
        <authorList>
            <person name="Srinivasan J."/>
            <person name="Dillman A.R."/>
            <person name="Macchietto M.G."/>
            <person name="Heikkinen L."/>
            <person name="Lakso M."/>
            <person name="Fracchia K.M."/>
            <person name="Antoshechkin I."/>
            <person name="Mortazavi A."/>
            <person name="Wong G."/>
            <person name="Sternberg P.W."/>
        </authorList>
    </citation>
    <scope>NUCLEOTIDE SEQUENCE [LARGE SCALE GENOMIC DNA]</scope>
    <source>
        <strain evidence="11">MT8872</strain>
    </source>
</reference>
<comment type="catalytic activity">
    <reaction evidence="8">
        <text>2-methyl-3-oxopropanoate + NAD(+) + CoA + H2O = propanoyl-CoA + hydrogencarbonate + NADH + H(+)</text>
        <dbReference type="Rhea" id="RHEA:20804"/>
        <dbReference type="ChEBI" id="CHEBI:15377"/>
        <dbReference type="ChEBI" id="CHEBI:15378"/>
        <dbReference type="ChEBI" id="CHEBI:17544"/>
        <dbReference type="ChEBI" id="CHEBI:57287"/>
        <dbReference type="ChEBI" id="CHEBI:57392"/>
        <dbReference type="ChEBI" id="CHEBI:57540"/>
        <dbReference type="ChEBI" id="CHEBI:57700"/>
        <dbReference type="ChEBI" id="CHEBI:57945"/>
        <dbReference type="EC" id="1.2.1.27"/>
    </reaction>
    <physiologicalReaction direction="left-to-right" evidence="8">
        <dbReference type="Rhea" id="RHEA:20805"/>
    </physiologicalReaction>
</comment>
<comment type="similarity">
    <text evidence="1">Belongs to the aldehyde dehydrogenase family.</text>
</comment>
<organism evidence="11 12">
    <name type="scientific">Panagrellus redivivus</name>
    <name type="common">Microworm</name>
    <dbReference type="NCBI Taxonomy" id="6233"/>
    <lineage>
        <taxon>Eukaryota</taxon>
        <taxon>Metazoa</taxon>
        <taxon>Ecdysozoa</taxon>
        <taxon>Nematoda</taxon>
        <taxon>Chromadorea</taxon>
        <taxon>Rhabditida</taxon>
        <taxon>Tylenchina</taxon>
        <taxon>Panagrolaimomorpha</taxon>
        <taxon>Panagrolaimoidea</taxon>
        <taxon>Panagrolaimidae</taxon>
        <taxon>Panagrellus</taxon>
    </lineage>
</organism>
<dbReference type="GO" id="GO:0006210">
    <property type="term" value="P:thymine catabolic process"/>
    <property type="evidence" value="ECO:0007669"/>
    <property type="project" value="TreeGrafter"/>
</dbReference>
<keyword evidence="4" id="KW-0520">NAD</keyword>
<proteinExistence type="inferred from homology"/>
<keyword evidence="11" id="KW-1185">Reference proteome</keyword>
<evidence type="ECO:0000256" key="6">
    <source>
        <dbReference type="ARBA" id="ARBA00039517"/>
    </source>
</evidence>
<evidence type="ECO:0000259" key="10">
    <source>
        <dbReference type="Pfam" id="PF00171"/>
    </source>
</evidence>
<dbReference type="Gene3D" id="3.40.605.10">
    <property type="entry name" value="Aldehyde Dehydrogenase, Chain A, domain 1"/>
    <property type="match status" value="1"/>
</dbReference>
<dbReference type="FunFam" id="3.40.309.10:FF:000002">
    <property type="entry name" value="Methylmalonate-semialdehyde dehydrogenase (Acylating)"/>
    <property type="match status" value="1"/>
</dbReference>
<dbReference type="CDD" id="cd07085">
    <property type="entry name" value="ALDH_F6_MMSDH"/>
    <property type="match status" value="1"/>
</dbReference>
<dbReference type="FunFam" id="3.40.605.10:FF:000003">
    <property type="entry name" value="Methylmalonate-semialdehyde dehydrogenase [acylating]"/>
    <property type="match status" value="1"/>
</dbReference>
<dbReference type="Gene3D" id="3.40.309.10">
    <property type="entry name" value="Aldehyde Dehydrogenase, Chain A, domain 2"/>
    <property type="match status" value="1"/>
</dbReference>
<evidence type="ECO:0000256" key="9">
    <source>
        <dbReference type="ARBA" id="ARBA00048821"/>
    </source>
</evidence>
<evidence type="ECO:0000256" key="2">
    <source>
        <dbReference type="ARBA" id="ARBA00013048"/>
    </source>
</evidence>
<dbReference type="InterPro" id="IPR016160">
    <property type="entry name" value="Ald_DH_CS_CYS"/>
</dbReference>
<dbReference type="AlphaFoldDB" id="A0A7E4VKL0"/>
<evidence type="ECO:0000313" key="12">
    <source>
        <dbReference type="WBParaSite" id="Pan_g22084.t1"/>
    </source>
</evidence>
<dbReference type="Proteomes" id="UP000492821">
    <property type="component" value="Unassembled WGS sequence"/>
</dbReference>
<evidence type="ECO:0000256" key="3">
    <source>
        <dbReference type="ARBA" id="ARBA00023002"/>
    </source>
</evidence>
<evidence type="ECO:0000256" key="4">
    <source>
        <dbReference type="ARBA" id="ARBA00023027"/>
    </source>
</evidence>
<dbReference type="InterPro" id="IPR016161">
    <property type="entry name" value="Ald_DH/histidinol_DH"/>
</dbReference>
<protein>
    <recommendedName>
        <fullName evidence="6">Probable methylmalonate-semialdehyde/malonate-semialdehyde dehydrogenase [acylating], mitochondrial</fullName>
        <ecNumber evidence="2">1.2.1.27</ecNumber>
    </recommendedName>
    <alternativeName>
        <fullName evidence="7">Malonate-semialdehyde dehydrogenase [acylating]</fullName>
    </alternativeName>
</protein>
<comment type="catalytic activity">
    <reaction evidence="9">
        <text>3-oxopropanoate + NAD(+) + CoA + H2O = hydrogencarbonate + acetyl-CoA + NADH + H(+)</text>
        <dbReference type="Rhea" id="RHEA:76615"/>
        <dbReference type="ChEBI" id="CHEBI:15377"/>
        <dbReference type="ChEBI" id="CHEBI:15378"/>
        <dbReference type="ChEBI" id="CHEBI:17544"/>
        <dbReference type="ChEBI" id="CHEBI:33190"/>
        <dbReference type="ChEBI" id="CHEBI:57287"/>
        <dbReference type="ChEBI" id="CHEBI:57288"/>
        <dbReference type="ChEBI" id="CHEBI:57540"/>
        <dbReference type="ChEBI" id="CHEBI:57945"/>
        <dbReference type="EC" id="1.2.1.27"/>
    </reaction>
    <physiologicalReaction direction="left-to-right" evidence="9">
        <dbReference type="Rhea" id="RHEA:76616"/>
    </physiologicalReaction>
</comment>
<dbReference type="PANTHER" id="PTHR43866:SF3">
    <property type="entry name" value="METHYLMALONATE-SEMIALDEHYDE DEHYDROGENASE [ACYLATING], MITOCHONDRIAL"/>
    <property type="match status" value="1"/>
</dbReference>
<dbReference type="GO" id="GO:0006574">
    <property type="term" value="P:L-valine catabolic process"/>
    <property type="evidence" value="ECO:0007669"/>
    <property type="project" value="TreeGrafter"/>
</dbReference>
<evidence type="ECO:0000313" key="11">
    <source>
        <dbReference type="Proteomes" id="UP000492821"/>
    </source>
</evidence>
<reference evidence="12" key="2">
    <citation type="submission" date="2020-10" db="UniProtKB">
        <authorList>
            <consortium name="WormBaseParasite"/>
        </authorList>
    </citation>
    <scope>IDENTIFICATION</scope>
</reference>
<feature type="domain" description="Aldehyde dehydrogenase" evidence="10">
    <location>
        <begin position="38"/>
        <end position="500"/>
    </location>
</feature>